<dbReference type="EMBL" id="LR796885">
    <property type="protein sequence ID" value="CAB4172494.1"/>
    <property type="molecule type" value="Genomic_DNA"/>
</dbReference>
<dbReference type="PANTHER" id="PTHR32114:SF2">
    <property type="entry name" value="ABC TRANSPORTER ABCH.3"/>
    <property type="match status" value="1"/>
</dbReference>
<dbReference type="Gene3D" id="3.40.50.300">
    <property type="entry name" value="P-loop containing nucleotide triphosphate hydrolases"/>
    <property type="match status" value="1"/>
</dbReference>
<sequence>MKITAIQAKNFIGAVDVDVTLRRQVTLFCGKNHSGKSSLSEAVRMALTGEPSRVSLKKNYKQLVSDGAEVGYAVVEHDGGQSAITLPNGTHEHTGSRRPSELLPFVLDAQRFSKLDANERRQFLLVLSGISMTCHEVKKRMIERGCDAAKVEIIAQHMTFGSDAAHKEAQAKAREAKGAWRAITGETYGVVKAANWKALRPSLTGYNPSAMREALSRIDEQIEANAGKLGDMNGRAKRAAEQAGKLAGLRQHAGTYARVADKLQRDEAELKQWEAKIAEAGKSDGQRMPDDPTYTCPSCATVLRHDHVNGALVEYTAPPPVDHEAAGKLREYQDAAELMRRCVANGQRDLGAADASAKALAEIEDAGLVEAPNTGELDTLQAATDELKKQRAEFQKSIRELEDAERAAKHADQRTSGAASHHADVHQWETIAAALAPDGIPGQMLGEALGPVNSRLADSHFSTDWPIVTIAADMDITADGRAYALLSESERWRVDAMIAETIAHLSGEKLLVLDRVDVLDIEGREDLLFWLDDLASSGQIETALLFATLKAFPAKLPDNIEAVWIEGGRATTAGRIKAA</sequence>
<dbReference type="InterPro" id="IPR027417">
    <property type="entry name" value="P-loop_NTPase"/>
</dbReference>
<dbReference type="PANTHER" id="PTHR32114">
    <property type="entry name" value="ABC TRANSPORTER ABCH.3"/>
    <property type="match status" value="1"/>
</dbReference>
<dbReference type="GO" id="GO:0016887">
    <property type="term" value="F:ATP hydrolysis activity"/>
    <property type="evidence" value="ECO:0007669"/>
    <property type="project" value="InterPro"/>
</dbReference>
<dbReference type="Pfam" id="PF13476">
    <property type="entry name" value="AAA_23"/>
    <property type="match status" value="1"/>
</dbReference>
<dbReference type="GO" id="GO:0006302">
    <property type="term" value="P:double-strand break repair"/>
    <property type="evidence" value="ECO:0007669"/>
    <property type="project" value="InterPro"/>
</dbReference>
<protein>
    <submittedName>
        <fullName evidence="3">AAA domain containing protein</fullName>
    </submittedName>
</protein>
<evidence type="ECO:0000259" key="2">
    <source>
        <dbReference type="Pfam" id="PF13476"/>
    </source>
</evidence>
<evidence type="ECO:0000313" key="3">
    <source>
        <dbReference type="EMBL" id="CAB4172494.1"/>
    </source>
</evidence>
<gene>
    <name evidence="3" type="ORF">UFOVP935_30</name>
</gene>
<name>A0A6J5PYS9_9CAUD</name>
<accession>A0A6J5PYS9</accession>
<keyword evidence="1" id="KW-0175">Coiled coil</keyword>
<reference evidence="3" key="1">
    <citation type="submission" date="2020-05" db="EMBL/GenBank/DDBJ databases">
        <authorList>
            <person name="Chiriac C."/>
            <person name="Salcher M."/>
            <person name="Ghai R."/>
            <person name="Kavagutti S V."/>
        </authorList>
    </citation>
    <scope>NUCLEOTIDE SEQUENCE</scope>
</reference>
<dbReference type="SUPFAM" id="SSF52540">
    <property type="entry name" value="P-loop containing nucleoside triphosphate hydrolases"/>
    <property type="match status" value="1"/>
</dbReference>
<evidence type="ECO:0000256" key="1">
    <source>
        <dbReference type="SAM" id="Coils"/>
    </source>
</evidence>
<organism evidence="3">
    <name type="scientific">uncultured Caudovirales phage</name>
    <dbReference type="NCBI Taxonomy" id="2100421"/>
    <lineage>
        <taxon>Viruses</taxon>
        <taxon>Duplodnaviria</taxon>
        <taxon>Heunggongvirae</taxon>
        <taxon>Uroviricota</taxon>
        <taxon>Caudoviricetes</taxon>
        <taxon>Peduoviridae</taxon>
        <taxon>Maltschvirus</taxon>
        <taxon>Maltschvirus maltsch</taxon>
    </lineage>
</organism>
<feature type="domain" description="Rad50/SbcC-type AAA" evidence="2">
    <location>
        <begin position="7"/>
        <end position="66"/>
    </location>
</feature>
<feature type="coiled-coil region" evidence="1">
    <location>
        <begin position="377"/>
        <end position="414"/>
    </location>
</feature>
<proteinExistence type="predicted"/>
<dbReference type="InterPro" id="IPR038729">
    <property type="entry name" value="Rad50/SbcC_AAA"/>
</dbReference>
<feature type="coiled-coil region" evidence="1">
    <location>
        <begin position="256"/>
        <end position="283"/>
    </location>
</feature>